<evidence type="ECO:0000313" key="2">
    <source>
        <dbReference type="Proteomes" id="UP001204376"/>
    </source>
</evidence>
<proteinExistence type="predicted"/>
<accession>A0ABT1TAF4</accession>
<dbReference type="Proteomes" id="UP001204376">
    <property type="component" value="Unassembled WGS sequence"/>
</dbReference>
<dbReference type="EMBL" id="JANHOH010000020">
    <property type="protein sequence ID" value="MCQ6961620.1"/>
    <property type="molecule type" value="Genomic_DNA"/>
</dbReference>
<reference evidence="1 2" key="1">
    <citation type="submission" date="2022-07" db="EMBL/GenBank/DDBJ databases">
        <title>Mucilaginibacter sp. JC4.</title>
        <authorList>
            <person name="Le V."/>
            <person name="Ko S.-R."/>
            <person name="Ahn C.-Y."/>
            <person name="Oh H.-M."/>
        </authorList>
    </citation>
    <scope>NUCLEOTIDE SEQUENCE [LARGE SCALE GENOMIC DNA]</scope>
    <source>
        <strain evidence="1 2">JC4</strain>
    </source>
</reference>
<evidence type="ECO:0000313" key="1">
    <source>
        <dbReference type="EMBL" id="MCQ6961620.1"/>
    </source>
</evidence>
<sequence>MAKKDRININSAPGQHQLKTEFPLAEKDEQAHCMERMRRLQNEALKLWRSLKKKPK</sequence>
<organism evidence="1 2">
    <name type="scientific">Mucilaginibacter aquariorum</name>
    <dbReference type="NCBI Taxonomy" id="2967225"/>
    <lineage>
        <taxon>Bacteria</taxon>
        <taxon>Pseudomonadati</taxon>
        <taxon>Bacteroidota</taxon>
        <taxon>Sphingobacteriia</taxon>
        <taxon>Sphingobacteriales</taxon>
        <taxon>Sphingobacteriaceae</taxon>
        <taxon>Mucilaginibacter</taxon>
    </lineage>
</organism>
<gene>
    <name evidence="1" type="ORF">NPE20_26875</name>
</gene>
<protein>
    <submittedName>
        <fullName evidence="1">Uncharacterized protein</fullName>
    </submittedName>
</protein>
<dbReference type="RefSeq" id="WP_256541787.1">
    <property type="nucleotide sequence ID" value="NZ_JANHOH010000020.1"/>
</dbReference>
<name>A0ABT1TAF4_9SPHI</name>
<comment type="caution">
    <text evidence="1">The sequence shown here is derived from an EMBL/GenBank/DDBJ whole genome shotgun (WGS) entry which is preliminary data.</text>
</comment>
<keyword evidence="2" id="KW-1185">Reference proteome</keyword>